<comment type="caution">
    <text evidence="3">The sequence shown here is derived from an EMBL/GenBank/DDBJ whole genome shotgun (WGS) entry which is preliminary data.</text>
</comment>
<feature type="domain" description="HTH cro/C1-type" evidence="2">
    <location>
        <begin position="14"/>
        <end position="66"/>
    </location>
</feature>
<dbReference type="InterPro" id="IPR001387">
    <property type="entry name" value="Cro/C1-type_HTH"/>
</dbReference>
<evidence type="ECO:0000259" key="2">
    <source>
        <dbReference type="PROSITE" id="PS50943"/>
    </source>
</evidence>
<dbReference type="Pfam" id="PF01381">
    <property type="entry name" value="HTH_3"/>
    <property type="match status" value="1"/>
</dbReference>
<dbReference type="Gene3D" id="1.25.40.10">
    <property type="entry name" value="Tetratricopeptide repeat domain"/>
    <property type="match status" value="2"/>
</dbReference>
<dbReference type="Proteomes" id="UP000190229">
    <property type="component" value="Unassembled WGS sequence"/>
</dbReference>
<reference evidence="3 4" key="1">
    <citation type="submission" date="2017-02" db="EMBL/GenBank/DDBJ databases">
        <title>Draft genome of Acidibacillus ferrooxidans Huett2.</title>
        <authorList>
            <person name="Schopf S."/>
        </authorList>
    </citation>
    <scope>NUCLEOTIDE SEQUENCE [LARGE SCALE GENOMIC DNA]</scope>
    <source>
        <strain evidence="3 4">Huett2</strain>
    </source>
</reference>
<dbReference type="SUPFAM" id="SSF47413">
    <property type="entry name" value="lambda repressor-like DNA-binding domains"/>
    <property type="match status" value="1"/>
</dbReference>
<dbReference type="EMBL" id="MWPS01000011">
    <property type="protein sequence ID" value="OPG16918.1"/>
    <property type="molecule type" value="Genomic_DNA"/>
</dbReference>
<dbReference type="InterPro" id="IPR010982">
    <property type="entry name" value="Lambda_DNA-bd_dom_sf"/>
</dbReference>
<dbReference type="PANTHER" id="PTHR46797:SF1">
    <property type="entry name" value="METHYLPHOSPHONATE SYNTHASE"/>
    <property type="match status" value="1"/>
</dbReference>
<dbReference type="AlphaFoldDB" id="A0A1V4EW80"/>
<sequence length="429" mass="48064">MNEGRIMTSIGQRIRELRLMRGMTQTQLAKDIVTPSMISQIEAGKAQPSSALLKKIAERLDAVGELDEVTQGEDATRTQGIEIAALCLALGRVTDAKEVLSKLGSDIPNVAAVHFLLGQIAETNRQLEQAYARYHTALSLAKEYHVELLPEILKKIGDLHMILQDQDTAAYLYRKTRYVSEELQLSQGILQSEVDVLLSSIEPGVLPKASASSRTDDSAFIRESPFPAHPSFTTYADKMLQDSLAAWRAEPYSAESAKFQQMAHLKSRLDARAWIALSLDATIHAARTSIQNRNLEQSETFMTLAKHQLELAGTPQQQLSYALLEALWQETFGEGVAIAIQNTLDTYELWPDAYAERADHLVRWVQEKPIQDPLRKTVLKAAFQEQQTLRRYDDMAKTSELLIETLRATDAVEEIEELIASIRRYASLV</sequence>
<evidence type="ECO:0000313" key="4">
    <source>
        <dbReference type="Proteomes" id="UP000190229"/>
    </source>
</evidence>
<dbReference type="PROSITE" id="PS50943">
    <property type="entry name" value="HTH_CROC1"/>
    <property type="match status" value="1"/>
</dbReference>
<evidence type="ECO:0000313" key="3">
    <source>
        <dbReference type="EMBL" id="OPG16918.1"/>
    </source>
</evidence>
<dbReference type="GO" id="GO:0005829">
    <property type="term" value="C:cytosol"/>
    <property type="evidence" value="ECO:0007669"/>
    <property type="project" value="TreeGrafter"/>
</dbReference>
<keyword evidence="1" id="KW-0238">DNA-binding</keyword>
<proteinExistence type="predicted"/>
<dbReference type="CDD" id="cd00093">
    <property type="entry name" value="HTH_XRE"/>
    <property type="match status" value="1"/>
</dbReference>
<dbReference type="SUPFAM" id="SSF48452">
    <property type="entry name" value="TPR-like"/>
    <property type="match status" value="1"/>
</dbReference>
<dbReference type="PANTHER" id="PTHR46797">
    <property type="entry name" value="HTH-TYPE TRANSCRIPTIONAL REGULATOR"/>
    <property type="match status" value="1"/>
</dbReference>
<dbReference type="OrthoDB" id="2470999at2"/>
<name>A0A1V4EW80_9BACL</name>
<dbReference type="GO" id="GO:0003677">
    <property type="term" value="F:DNA binding"/>
    <property type="evidence" value="ECO:0007669"/>
    <property type="project" value="UniProtKB-KW"/>
</dbReference>
<protein>
    <recommendedName>
        <fullName evidence="2">HTH cro/C1-type domain-containing protein</fullName>
    </recommendedName>
</protein>
<evidence type="ECO:0000256" key="1">
    <source>
        <dbReference type="ARBA" id="ARBA00023125"/>
    </source>
</evidence>
<gene>
    <name evidence="3" type="ORF">B2M26_04140</name>
</gene>
<dbReference type="InterPro" id="IPR050807">
    <property type="entry name" value="TransReg_Diox_bact_type"/>
</dbReference>
<accession>A0A1V4EW80</accession>
<dbReference type="InterPro" id="IPR011990">
    <property type="entry name" value="TPR-like_helical_dom_sf"/>
</dbReference>
<organism evidence="3 4">
    <name type="scientific">Ferroacidibacillus organovorans</name>
    <dbReference type="NCBI Taxonomy" id="1765683"/>
    <lineage>
        <taxon>Bacteria</taxon>
        <taxon>Bacillati</taxon>
        <taxon>Bacillota</taxon>
        <taxon>Bacilli</taxon>
        <taxon>Bacillales</taxon>
        <taxon>Alicyclobacillaceae</taxon>
        <taxon>Ferroacidibacillus</taxon>
    </lineage>
</organism>
<dbReference type="SMART" id="SM00530">
    <property type="entry name" value="HTH_XRE"/>
    <property type="match status" value="1"/>
</dbReference>
<dbReference type="GO" id="GO:0003700">
    <property type="term" value="F:DNA-binding transcription factor activity"/>
    <property type="evidence" value="ECO:0007669"/>
    <property type="project" value="TreeGrafter"/>
</dbReference>
<keyword evidence="4" id="KW-1185">Reference proteome</keyword>